<dbReference type="GO" id="GO:0015948">
    <property type="term" value="P:methanogenesis"/>
    <property type="evidence" value="ECO:0007669"/>
    <property type="project" value="InterPro"/>
</dbReference>
<dbReference type="InterPro" id="IPR016457">
    <property type="entry name" value="Formylmethanofuran_DH_bsu"/>
</dbReference>
<dbReference type="AlphaFoldDB" id="E1RH82"/>
<dbReference type="STRING" id="679926.Mpet_1631"/>
<dbReference type="OrthoDB" id="23466at2157"/>
<dbReference type="Gene3D" id="3.40.50.740">
    <property type="match status" value="2"/>
</dbReference>
<dbReference type="GO" id="GO:0018493">
    <property type="term" value="F:formylmethanofuran dehydrogenase activity"/>
    <property type="evidence" value="ECO:0007669"/>
    <property type="project" value="InterPro"/>
</dbReference>
<dbReference type="RefSeq" id="WP_013329563.1">
    <property type="nucleotide sequence ID" value="NC_014507.1"/>
</dbReference>
<dbReference type="EMBL" id="CP002117">
    <property type="protein sequence ID" value="ADN36386.1"/>
    <property type="molecule type" value="Genomic_DNA"/>
</dbReference>
<feature type="domain" description="Molybdopterin oxidoreductase" evidence="2">
    <location>
        <begin position="53"/>
        <end position="417"/>
    </location>
</feature>
<name>E1RH82_METP4</name>
<dbReference type="InterPro" id="IPR050123">
    <property type="entry name" value="Prok_molybdopt-oxidoreductase"/>
</dbReference>
<dbReference type="Pfam" id="PF00384">
    <property type="entry name" value="Molybdopterin"/>
    <property type="match status" value="1"/>
</dbReference>
<dbReference type="InterPro" id="IPR006656">
    <property type="entry name" value="Mopterin_OxRdtase"/>
</dbReference>
<dbReference type="CDD" id="cd02761">
    <property type="entry name" value="MopB_FmdB-FwdB"/>
    <property type="match status" value="1"/>
</dbReference>
<dbReference type="Proteomes" id="UP000006565">
    <property type="component" value="Chromosome"/>
</dbReference>
<evidence type="ECO:0000313" key="3">
    <source>
        <dbReference type="EMBL" id="ADN36386.1"/>
    </source>
</evidence>
<dbReference type="SUPFAM" id="SSF53706">
    <property type="entry name" value="Formate dehydrogenase/DMSO reductase, domains 1-3"/>
    <property type="match status" value="1"/>
</dbReference>
<protein>
    <submittedName>
        <fullName evidence="3">Formylmethanofuran dehydrogenase subunit B</fullName>
    </submittedName>
</protein>
<organism evidence="3 4">
    <name type="scientific">Methanolacinia petrolearia (strain DSM 11571 / OCM 486 / SEBR 4847)</name>
    <name type="common">Methanoplanus petrolearius</name>
    <dbReference type="NCBI Taxonomy" id="679926"/>
    <lineage>
        <taxon>Archaea</taxon>
        <taxon>Methanobacteriati</taxon>
        <taxon>Methanobacteriota</taxon>
        <taxon>Stenosarchaea group</taxon>
        <taxon>Methanomicrobia</taxon>
        <taxon>Methanomicrobiales</taxon>
        <taxon>Methanomicrobiaceae</taxon>
        <taxon>Methanolacinia</taxon>
    </lineage>
</organism>
<evidence type="ECO:0000256" key="1">
    <source>
        <dbReference type="ARBA" id="ARBA00023002"/>
    </source>
</evidence>
<proteinExistence type="predicted"/>
<evidence type="ECO:0000313" key="4">
    <source>
        <dbReference type="Proteomes" id="UP000006565"/>
    </source>
</evidence>
<dbReference type="PIRSF" id="PIRSF005646">
    <property type="entry name" value="FwdB"/>
    <property type="match status" value="1"/>
</dbReference>
<dbReference type="PANTHER" id="PTHR43105">
    <property type="entry name" value="RESPIRATORY NITRATE REDUCTASE"/>
    <property type="match status" value="1"/>
</dbReference>
<dbReference type="GO" id="GO:0022904">
    <property type="term" value="P:respiratory electron transport chain"/>
    <property type="evidence" value="ECO:0007669"/>
    <property type="project" value="TreeGrafter"/>
</dbReference>
<dbReference type="GO" id="GO:0016020">
    <property type="term" value="C:membrane"/>
    <property type="evidence" value="ECO:0007669"/>
    <property type="project" value="TreeGrafter"/>
</dbReference>
<sequence>MPVRVTDVVCPFCGTLCDDLECDISDDGKKILEIYNACAIGAEKFMHSQSDDRLVLPRMRQEDGTWKNVSYEEAVEYTAQMLSNAVKPLMYGWSSTNCEAQSMGSKVGELCGAQMDNTATVCHGSTLIAIQDAGVPTCTLGEIKNRADFIIFWGCNPAHAHPRHMSRYSIFPRGFFTGKGHKGRTFVVVDPRHTDTASLTDYHLPVEQGRDYELLSALRVVFHGEGDRLPEVVAGIPKETIIEVGEKMKAARFGCIFFGMGVTQSISKNHNIDMAINVTRDLNEFSKWSIMPMRGHYNVTGSGEVWGWQYGYPFCIDLSRGYARYNPGESSSNDLIERGELDAVFVLGSDPGAHFPFSAVKKMNKLPCVCVDPHITPTTVVADLHVPVAFVGVEVGGCAYRMDSVPIETHKVVDPPEGVLTDEEFLEKVYERMKEIKGV</sequence>
<dbReference type="GO" id="GO:0003954">
    <property type="term" value="F:NADH dehydrogenase activity"/>
    <property type="evidence" value="ECO:0007669"/>
    <property type="project" value="TreeGrafter"/>
</dbReference>
<evidence type="ECO:0000259" key="2">
    <source>
        <dbReference type="Pfam" id="PF00384"/>
    </source>
</evidence>
<keyword evidence="4" id="KW-1185">Reference proteome</keyword>
<accession>E1RH82</accession>
<dbReference type="Gene3D" id="3.40.228.10">
    <property type="entry name" value="Dimethylsulfoxide Reductase, domain 2"/>
    <property type="match status" value="2"/>
</dbReference>
<dbReference type="eggNOG" id="arCOG01499">
    <property type="taxonomic scope" value="Archaea"/>
</dbReference>
<dbReference type="NCBIfam" id="TIGR03129">
    <property type="entry name" value="one_C_dehyd_B"/>
    <property type="match status" value="1"/>
</dbReference>
<keyword evidence="1" id="KW-0560">Oxidoreductase</keyword>
<dbReference type="GeneID" id="9744103"/>
<gene>
    <name evidence="3" type="ordered locus">Mpet_1631</name>
</gene>
<reference evidence="3 4" key="1">
    <citation type="journal article" date="2010" name="Stand. Genomic Sci.">
        <title>Complete genome sequence of Methanoplanus petrolearius type strain (SEBR 4847).</title>
        <authorList>
            <person name="Brambilla E."/>
            <person name="Djao O.D."/>
            <person name="Daligault H."/>
            <person name="Lapidus A."/>
            <person name="Lucas S."/>
            <person name="Hammon N."/>
            <person name="Nolan M."/>
            <person name="Tice H."/>
            <person name="Cheng J.F."/>
            <person name="Han C."/>
            <person name="Tapia R."/>
            <person name="Goodwin L."/>
            <person name="Pitluck S."/>
            <person name="Liolios K."/>
            <person name="Ivanova N."/>
            <person name="Mavromatis K."/>
            <person name="Mikhailova N."/>
            <person name="Pati A."/>
            <person name="Chen A."/>
            <person name="Palaniappan K."/>
            <person name="Land M."/>
            <person name="Hauser L."/>
            <person name="Chang Y.J."/>
            <person name="Jeffries C.D."/>
            <person name="Rohde M."/>
            <person name="Spring S."/>
            <person name="Sikorski J."/>
            <person name="Goker M."/>
            <person name="Woyke T."/>
            <person name="Bristow J."/>
            <person name="Eisen J.A."/>
            <person name="Markowitz V."/>
            <person name="Hugenholtz P."/>
            <person name="Kyrpides N.C."/>
            <person name="Klenk H.P."/>
        </authorList>
    </citation>
    <scope>NUCLEOTIDE SEQUENCE [LARGE SCALE GENOMIC DNA]</scope>
    <source>
        <strain evidence="4">DSM 11571 / OCM 486 / SEBR 4847</strain>
    </source>
</reference>
<dbReference type="KEGG" id="mpi:Mpet_1631"/>
<dbReference type="HOGENOM" id="CLU_034348_0_0_2"/>
<dbReference type="PANTHER" id="PTHR43105:SF14">
    <property type="entry name" value="FORMATE DEHYDROGENASE H"/>
    <property type="match status" value="1"/>
</dbReference>